<keyword evidence="3" id="KW-1185">Reference proteome</keyword>
<protein>
    <recommendedName>
        <fullName evidence="4">MarR family transcriptional regulator</fullName>
    </recommendedName>
</protein>
<dbReference type="InterPro" id="IPR036390">
    <property type="entry name" value="WH_DNA-bd_sf"/>
</dbReference>
<comment type="caution">
    <text evidence="2">The sequence shown here is derived from an EMBL/GenBank/DDBJ whole genome shotgun (WGS) entry which is preliminary data.</text>
</comment>
<dbReference type="RefSeq" id="WP_310902407.1">
    <property type="nucleotide sequence ID" value="NZ_JAMQOS010000011.1"/>
</dbReference>
<name>A0ABU2FWW5_9EURY</name>
<reference evidence="2 3" key="1">
    <citation type="submission" date="2022-06" db="EMBL/GenBank/DDBJ databases">
        <title>Halomicroarcula sp. a new haloarchaeum isolate from saline soil.</title>
        <authorList>
            <person name="Strakova D."/>
            <person name="Galisteo C."/>
            <person name="Sanchez-Porro C."/>
            <person name="Ventosa A."/>
        </authorList>
    </citation>
    <scope>NUCLEOTIDE SEQUENCE [LARGE SCALE GENOMIC DNA]</scope>
    <source>
        <strain evidence="2 3">S3CR25-11</strain>
    </source>
</reference>
<gene>
    <name evidence="2" type="ORF">NDI86_21805</name>
</gene>
<evidence type="ECO:0008006" key="4">
    <source>
        <dbReference type="Google" id="ProtNLM"/>
    </source>
</evidence>
<dbReference type="EMBL" id="JAMQOS010000011">
    <property type="protein sequence ID" value="MDS0284741.1"/>
    <property type="molecule type" value="Genomic_DNA"/>
</dbReference>
<evidence type="ECO:0000256" key="1">
    <source>
        <dbReference type="SAM" id="MobiDB-lite"/>
    </source>
</evidence>
<evidence type="ECO:0000313" key="3">
    <source>
        <dbReference type="Proteomes" id="UP001268864"/>
    </source>
</evidence>
<dbReference type="SUPFAM" id="SSF46785">
    <property type="entry name" value="Winged helix' DNA-binding domain"/>
    <property type="match status" value="1"/>
</dbReference>
<feature type="region of interest" description="Disordered" evidence="1">
    <location>
        <begin position="64"/>
        <end position="89"/>
    </location>
</feature>
<dbReference type="InterPro" id="IPR036388">
    <property type="entry name" value="WH-like_DNA-bd_sf"/>
</dbReference>
<evidence type="ECO:0000313" key="2">
    <source>
        <dbReference type="EMBL" id="MDS0284741.1"/>
    </source>
</evidence>
<organism evidence="2 3">
    <name type="scientific">Haloarcula onubensis</name>
    <dbReference type="NCBI Taxonomy" id="2950539"/>
    <lineage>
        <taxon>Archaea</taxon>
        <taxon>Methanobacteriati</taxon>
        <taxon>Methanobacteriota</taxon>
        <taxon>Stenosarchaea group</taxon>
        <taxon>Halobacteria</taxon>
        <taxon>Halobacteriales</taxon>
        <taxon>Haloarculaceae</taxon>
        <taxon>Haloarcula</taxon>
    </lineage>
</organism>
<dbReference type="Proteomes" id="UP001268864">
    <property type="component" value="Unassembled WGS sequence"/>
</dbReference>
<proteinExistence type="predicted"/>
<sequence>MSSPTHSPDRASVFPAPVRASTPTAAAVYAVLDATGPLTYDQLVDETGAGRTAVENAVADLRDRGIIDSRPDPDDPPRQLHDIADSFDA</sequence>
<dbReference type="Gene3D" id="1.10.10.10">
    <property type="entry name" value="Winged helix-like DNA-binding domain superfamily/Winged helix DNA-binding domain"/>
    <property type="match status" value="1"/>
</dbReference>
<accession>A0ABU2FWW5</accession>